<dbReference type="InterPro" id="IPR051167">
    <property type="entry name" value="Prolyl_oligopep/macrocyclase"/>
</dbReference>
<accession>A0ABV0B754</accession>
<organism evidence="3 4">
    <name type="scientific">Sphingomonas rustica</name>
    <dbReference type="NCBI Taxonomy" id="3103142"/>
    <lineage>
        <taxon>Bacteria</taxon>
        <taxon>Pseudomonadati</taxon>
        <taxon>Pseudomonadota</taxon>
        <taxon>Alphaproteobacteria</taxon>
        <taxon>Sphingomonadales</taxon>
        <taxon>Sphingomonadaceae</taxon>
        <taxon>Sphingomonas</taxon>
    </lineage>
</organism>
<feature type="signal peptide" evidence="1">
    <location>
        <begin position="1"/>
        <end position="48"/>
    </location>
</feature>
<dbReference type="RefSeq" id="WP_346245704.1">
    <property type="nucleotide sequence ID" value="NZ_JBDIZK010000003.1"/>
</dbReference>
<dbReference type="EMBL" id="JBDIZK010000003">
    <property type="protein sequence ID" value="MEN3746701.1"/>
    <property type="molecule type" value="Genomic_DNA"/>
</dbReference>
<dbReference type="PANTHER" id="PTHR42881:SF13">
    <property type="entry name" value="PROLYL ENDOPEPTIDASE"/>
    <property type="match status" value="1"/>
</dbReference>
<dbReference type="InterPro" id="IPR001375">
    <property type="entry name" value="Peptidase_S9_cat"/>
</dbReference>
<keyword evidence="4" id="KW-1185">Reference proteome</keyword>
<dbReference type="PANTHER" id="PTHR42881">
    <property type="entry name" value="PROLYL ENDOPEPTIDASE"/>
    <property type="match status" value="1"/>
</dbReference>
<keyword evidence="1" id="KW-0732">Signal</keyword>
<feature type="domain" description="Peptidase S9 prolyl oligopeptidase catalytic" evidence="2">
    <location>
        <begin position="534"/>
        <end position="736"/>
    </location>
</feature>
<dbReference type="InterPro" id="IPR029058">
    <property type="entry name" value="AB_hydrolase_fold"/>
</dbReference>
<dbReference type="InterPro" id="IPR002470">
    <property type="entry name" value="Peptidase_S9A"/>
</dbReference>
<reference evidence="3 4" key="1">
    <citation type="submission" date="2024-05" db="EMBL/GenBank/DDBJ databases">
        <title>Sphingomonas sp. HF-S3 16S ribosomal RNA gene Genome sequencing and assembly.</title>
        <authorList>
            <person name="Lee H."/>
        </authorList>
    </citation>
    <scope>NUCLEOTIDE SEQUENCE [LARGE SCALE GENOMIC DNA]</scope>
    <source>
        <strain evidence="3 4">HF-S3</strain>
    </source>
</reference>
<dbReference type="SUPFAM" id="SSF53474">
    <property type="entry name" value="alpha/beta-Hydrolases"/>
    <property type="match status" value="1"/>
</dbReference>
<evidence type="ECO:0000256" key="1">
    <source>
        <dbReference type="SAM" id="SignalP"/>
    </source>
</evidence>
<dbReference type="PRINTS" id="PR00862">
    <property type="entry name" value="PROLIGOPTASE"/>
</dbReference>
<comment type="caution">
    <text evidence="3">The sequence shown here is derived from an EMBL/GenBank/DDBJ whole genome shotgun (WGS) entry which is preliminary data.</text>
</comment>
<name>A0ABV0B754_9SPHN</name>
<gene>
    <name evidence="3" type="ORF">TPR58_05955</name>
</gene>
<dbReference type="Gene3D" id="3.40.50.1820">
    <property type="entry name" value="alpha/beta hydrolase"/>
    <property type="match status" value="1"/>
</dbReference>
<evidence type="ECO:0000259" key="2">
    <source>
        <dbReference type="Pfam" id="PF00326"/>
    </source>
</evidence>
<dbReference type="Pfam" id="PF00326">
    <property type="entry name" value="Peptidase_S9"/>
    <property type="match status" value="1"/>
</dbReference>
<protein>
    <submittedName>
        <fullName evidence="3">Prolyl oligopeptidase family serine peptidase</fullName>
    </submittedName>
</protein>
<feature type="chain" id="PRO_5045610202" evidence="1">
    <location>
        <begin position="49"/>
        <end position="738"/>
    </location>
</feature>
<dbReference type="Gene3D" id="2.130.10.120">
    <property type="entry name" value="Prolyl oligopeptidase, N-terminal domain"/>
    <property type="match status" value="1"/>
</dbReference>
<proteinExistence type="predicted"/>
<dbReference type="SUPFAM" id="SSF50993">
    <property type="entry name" value="Peptidase/esterase 'gauge' domain"/>
    <property type="match status" value="1"/>
</dbReference>
<evidence type="ECO:0000313" key="4">
    <source>
        <dbReference type="Proteomes" id="UP001427805"/>
    </source>
</evidence>
<dbReference type="Proteomes" id="UP001427805">
    <property type="component" value="Unassembled WGS sequence"/>
</dbReference>
<sequence>MQSFSNRRVGQQTLLRAGRVNRCRLVRAMLAASVLSLLPMGASALAQAAGDPAAPDQFTWLAKGRDPAALDWAAKQSEETMRRLTASPDFAAVEAEIKQARAASSPAPSFFLLEDNIVRFVRNNEYKAGAFYVASRRAVADGRAIDWRLVLDMDALNASEGKEYEVMYLNLNVQCLPRKNRCLLPFGNRGSSFIENREFDFSAGEFVKGGFHSPPTRGDFAWLDTDTIIIGYVANPADQLASGFPQRLVAWKRGTPIADAKPVLSAKPLDSMVSATTIGAGATQRGLLTRVIDYSNFELYLAGQDGSIEQLKLPTRLQNFGTAFVTGSKVVVQLADTAVIEGRSYAADTLISYDLEAADGHRVSTVYTPAKGSYVNDPSEGIAGGGDGIAFIETRDLRKTLVIARPAARGWSITRSLSAPPGVAMTIPSNDHFGPGLIVRQTGFLQPTQTSLVLPGRKPIALFSGTPVVDASKFVTEVHSAKSRDGTMIDYYLVKPKTTKPGPVPVILSGYGGYGINVDPSYFTGDLGLGLVPWLTRGGAFSLAAVRGGGERGSAWANSAKGIKRQRTFDDFAAVAQDMVNSGLTAPRRIGSFGRSFGGLLSANMVTQQPDLFGAAIVGVPVTDLFRGVDDGSIIDAGQATETGDPKDPSQVPIMLGYSPYQNIRSGIRYPHVLTVVSAEDGIVGPGYGRRFAAKLQSVGADSLLLEGPTGGHGFPSEFANPKEHAAQVIFFIESLMK</sequence>
<evidence type="ECO:0000313" key="3">
    <source>
        <dbReference type="EMBL" id="MEN3746701.1"/>
    </source>
</evidence>